<dbReference type="Proteomes" id="UP000015104">
    <property type="component" value="Unassembled WGS sequence"/>
</dbReference>
<dbReference type="EnsemblMetazoa" id="tetur02g00270.1">
    <property type="protein sequence ID" value="tetur02g00270.1"/>
    <property type="gene ID" value="tetur02g00270"/>
</dbReference>
<sequence length="72" mass="8237">MSTVSSFTERAIIGNGNITRFSPAAVYHLFYIVNNSIVINLLIIFFFSIFYIHGFKLSTFKVDRIGADKRKD</sequence>
<keyword evidence="1" id="KW-1133">Transmembrane helix</keyword>
<keyword evidence="1" id="KW-0472">Membrane</keyword>
<reference evidence="3" key="1">
    <citation type="submission" date="2011-08" db="EMBL/GenBank/DDBJ databases">
        <authorList>
            <person name="Rombauts S."/>
        </authorList>
    </citation>
    <scope>NUCLEOTIDE SEQUENCE</scope>
    <source>
        <strain evidence="3">London</strain>
    </source>
</reference>
<keyword evidence="3" id="KW-1185">Reference proteome</keyword>
<reference evidence="2" key="2">
    <citation type="submission" date="2015-06" db="UniProtKB">
        <authorList>
            <consortium name="EnsemblMetazoa"/>
        </authorList>
    </citation>
    <scope>IDENTIFICATION</scope>
</reference>
<evidence type="ECO:0000313" key="2">
    <source>
        <dbReference type="EnsemblMetazoa" id="tetur02g00270.1"/>
    </source>
</evidence>
<evidence type="ECO:0000313" key="3">
    <source>
        <dbReference type="Proteomes" id="UP000015104"/>
    </source>
</evidence>
<evidence type="ECO:0000256" key="1">
    <source>
        <dbReference type="SAM" id="Phobius"/>
    </source>
</evidence>
<name>T1JUB0_TETUR</name>
<protein>
    <submittedName>
        <fullName evidence="2">Uncharacterized protein</fullName>
    </submittedName>
</protein>
<dbReference type="EMBL" id="CAEY01000775">
    <property type="status" value="NOT_ANNOTATED_CDS"/>
    <property type="molecule type" value="Genomic_DNA"/>
</dbReference>
<dbReference type="AlphaFoldDB" id="T1JUB0"/>
<organism evidence="2 3">
    <name type="scientific">Tetranychus urticae</name>
    <name type="common">Two-spotted spider mite</name>
    <dbReference type="NCBI Taxonomy" id="32264"/>
    <lineage>
        <taxon>Eukaryota</taxon>
        <taxon>Metazoa</taxon>
        <taxon>Ecdysozoa</taxon>
        <taxon>Arthropoda</taxon>
        <taxon>Chelicerata</taxon>
        <taxon>Arachnida</taxon>
        <taxon>Acari</taxon>
        <taxon>Acariformes</taxon>
        <taxon>Trombidiformes</taxon>
        <taxon>Prostigmata</taxon>
        <taxon>Eleutherengona</taxon>
        <taxon>Raphignathae</taxon>
        <taxon>Tetranychoidea</taxon>
        <taxon>Tetranychidae</taxon>
        <taxon>Tetranychus</taxon>
    </lineage>
</organism>
<accession>T1JUB0</accession>
<keyword evidence="1" id="KW-0812">Transmembrane</keyword>
<dbReference type="HOGENOM" id="CLU_2725433_0_0_1"/>
<proteinExistence type="predicted"/>
<feature type="transmembrane region" description="Helical" evidence="1">
    <location>
        <begin position="29"/>
        <end position="52"/>
    </location>
</feature>